<reference evidence="4 5" key="1">
    <citation type="submission" date="2017-05" db="EMBL/GenBank/DDBJ databases">
        <authorList>
            <person name="Varghese N."/>
            <person name="Submissions S."/>
        </authorList>
    </citation>
    <scope>NUCLEOTIDE SEQUENCE [LARGE SCALE GENOMIC DNA]</scope>
    <source>
        <strain evidence="4 5">DSM 19036</strain>
    </source>
</reference>
<sequence>MINTLTDKRVSEILDILHEKATADSIQRRIAKNTPGFERSWDTAYMAVNPEEGYLLNFLATVSEAKNIVEFGCSFGISTIYLAAAAKNNGGAVVSTDIEPTKVAGARKNLEDVGLAEYVTILQGDATQTLASLKGPVDFLFLDGAKELYLPVFNLLRPKLIKGSVIFADNADKPDTQPFVEHILGLKDEFTTAHIFEKRAFIAYLK</sequence>
<accession>A0A521FDQ7</accession>
<dbReference type="Gene3D" id="3.40.50.150">
    <property type="entry name" value="Vaccinia Virus protein VP39"/>
    <property type="match status" value="1"/>
</dbReference>
<dbReference type="PANTHER" id="PTHR43167">
    <property type="entry name" value="PUTATIVE (AFU_ORTHOLOGUE AFUA_6G01830)-RELATED"/>
    <property type="match status" value="1"/>
</dbReference>
<evidence type="ECO:0000256" key="3">
    <source>
        <dbReference type="ARBA" id="ARBA00022691"/>
    </source>
</evidence>
<dbReference type="Proteomes" id="UP000320300">
    <property type="component" value="Unassembled WGS sequence"/>
</dbReference>
<evidence type="ECO:0000313" key="5">
    <source>
        <dbReference type="Proteomes" id="UP000320300"/>
    </source>
</evidence>
<keyword evidence="2 4" id="KW-0808">Transferase</keyword>
<protein>
    <submittedName>
        <fullName evidence="4">Methyltransferase domain-containing protein</fullName>
    </submittedName>
</protein>
<dbReference type="EMBL" id="FXTN01000011">
    <property type="protein sequence ID" value="SMO94307.1"/>
    <property type="molecule type" value="Genomic_DNA"/>
</dbReference>
<dbReference type="PROSITE" id="PS51682">
    <property type="entry name" value="SAM_OMT_I"/>
    <property type="match status" value="1"/>
</dbReference>
<dbReference type="CDD" id="cd02440">
    <property type="entry name" value="AdoMet_MTases"/>
    <property type="match status" value="1"/>
</dbReference>
<name>A0A521FDQ7_9SPHI</name>
<dbReference type="OrthoDB" id="9799672at2"/>
<organism evidence="4 5">
    <name type="scientific">Pedobacter westerhofensis</name>
    <dbReference type="NCBI Taxonomy" id="425512"/>
    <lineage>
        <taxon>Bacteria</taxon>
        <taxon>Pseudomonadati</taxon>
        <taxon>Bacteroidota</taxon>
        <taxon>Sphingobacteriia</taxon>
        <taxon>Sphingobacteriales</taxon>
        <taxon>Sphingobacteriaceae</taxon>
        <taxon>Pedobacter</taxon>
    </lineage>
</organism>
<dbReference type="SUPFAM" id="SSF53335">
    <property type="entry name" value="S-adenosyl-L-methionine-dependent methyltransferases"/>
    <property type="match status" value="1"/>
</dbReference>
<dbReference type="GO" id="GO:0008171">
    <property type="term" value="F:O-methyltransferase activity"/>
    <property type="evidence" value="ECO:0007669"/>
    <property type="project" value="InterPro"/>
</dbReference>
<dbReference type="AlphaFoldDB" id="A0A521FDQ7"/>
<evidence type="ECO:0000256" key="1">
    <source>
        <dbReference type="ARBA" id="ARBA00022603"/>
    </source>
</evidence>
<keyword evidence="5" id="KW-1185">Reference proteome</keyword>
<proteinExistence type="predicted"/>
<evidence type="ECO:0000313" key="4">
    <source>
        <dbReference type="EMBL" id="SMO94307.1"/>
    </source>
</evidence>
<dbReference type="InterPro" id="IPR002935">
    <property type="entry name" value="SAM_O-MeTrfase"/>
</dbReference>
<dbReference type="PANTHER" id="PTHR43167:SF1">
    <property type="entry name" value="PUTATIVE (AFU_ORTHOLOGUE AFUA_6G01830)-RELATED"/>
    <property type="match status" value="1"/>
</dbReference>
<dbReference type="Pfam" id="PF13578">
    <property type="entry name" value="Methyltransf_24"/>
    <property type="match status" value="1"/>
</dbReference>
<keyword evidence="1 4" id="KW-0489">Methyltransferase</keyword>
<dbReference type="GO" id="GO:0032259">
    <property type="term" value="P:methylation"/>
    <property type="evidence" value="ECO:0007669"/>
    <property type="project" value="UniProtKB-KW"/>
</dbReference>
<evidence type="ECO:0000256" key="2">
    <source>
        <dbReference type="ARBA" id="ARBA00022679"/>
    </source>
</evidence>
<gene>
    <name evidence="4" type="ORF">SAMN06265348_111184</name>
</gene>
<dbReference type="InterPro" id="IPR029063">
    <property type="entry name" value="SAM-dependent_MTases_sf"/>
</dbReference>
<dbReference type="RefSeq" id="WP_142530153.1">
    <property type="nucleotide sequence ID" value="NZ_CBCSJO010000001.1"/>
</dbReference>
<keyword evidence="3" id="KW-0949">S-adenosyl-L-methionine</keyword>